<dbReference type="SUPFAM" id="SSF53335">
    <property type="entry name" value="S-adenosyl-L-methionine-dependent methyltransferases"/>
    <property type="match status" value="1"/>
</dbReference>
<dbReference type="STRING" id="1114972.FD35_GL001067"/>
<sequence>MMAFLPYGHYHQTVNEKGTEGFMLDKTFYKTFLSHSFNIPVRVNYWDGTSDVYGGDGEPQVTVTFHELVPIKSLTRNASLALGEAVMDGRIEIDGSIQKLIESAYESAGSFFNNSKFKRFMPKQSHSESHSKEDIQKHYDVGNDFYKLWLDPTLTYSCAYFEHDDDTLEQAQLNKVHHIIKKLDPQPGKRLLDIGCGWGTLMLTAAKEYGLKVTGITLSQEQYDLVKQRIIDEDLQDVAEVRLEDYRELGNETWDYITSVGMFEHVGKENLGAYFKCVAKYLTDDGVALIHGITRQQGGATNAWLDKYIFPGGYVPGLTENIDHMIDAGLQVDDMEPLRRHYQRTTEIWDKNFNEHRDEIAKQFDERFMRMWDLYLQACAASFQSGNIDVIQFLLTKGASGRVLPMTRDYMYK</sequence>
<feature type="domain" description="DUF7884" evidence="7">
    <location>
        <begin position="28"/>
        <end position="116"/>
    </location>
</feature>
<feature type="active site" evidence="6">
    <location>
        <position position="379"/>
    </location>
</feature>
<evidence type="ECO:0000259" key="7">
    <source>
        <dbReference type="Pfam" id="PF25371"/>
    </source>
</evidence>
<dbReference type="InterPro" id="IPR057206">
    <property type="entry name" value="DUF7884"/>
</dbReference>
<organism evidence="8 9">
    <name type="scientific">Furfurilactobacillus rossiae DSM 15814</name>
    <dbReference type="NCBI Taxonomy" id="1114972"/>
    <lineage>
        <taxon>Bacteria</taxon>
        <taxon>Bacillati</taxon>
        <taxon>Bacillota</taxon>
        <taxon>Bacilli</taxon>
        <taxon>Lactobacillales</taxon>
        <taxon>Lactobacillaceae</taxon>
        <taxon>Furfurilactobacillus</taxon>
    </lineage>
</organism>
<proteinExistence type="inferred from homology"/>
<comment type="similarity">
    <text evidence="1">Belongs to the CFA/CMAS family.</text>
</comment>
<dbReference type="Pfam" id="PF02353">
    <property type="entry name" value="CMAS"/>
    <property type="match status" value="1"/>
</dbReference>
<gene>
    <name evidence="8" type="ORF">FD35_GL001067</name>
</gene>
<dbReference type="AlphaFoldDB" id="A0A0R1RIE8"/>
<keyword evidence="3" id="KW-0808">Transferase</keyword>
<evidence type="ECO:0000313" key="8">
    <source>
        <dbReference type="EMBL" id="KRL53435.1"/>
    </source>
</evidence>
<dbReference type="GO" id="GO:0032259">
    <property type="term" value="P:methylation"/>
    <property type="evidence" value="ECO:0007669"/>
    <property type="project" value="UniProtKB-KW"/>
</dbReference>
<comment type="caution">
    <text evidence="8">The sequence shown here is derived from an EMBL/GenBank/DDBJ whole genome shotgun (WGS) entry which is preliminary data.</text>
</comment>
<evidence type="ECO:0000256" key="5">
    <source>
        <dbReference type="ARBA" id="ARBA00023098"/>
    </source>
</evidence>
<dbReference type="InterPro" id="IPR050723">
    <property type="entry name" value="CFA/CMAS"/>
</dbReference>
<evidence type="ECO:0000313" key="9">
    <source>
        <dbReference type="Proteomes" id="UP000051999"/>
    </source>
</evidence>
<reference evidence="8 9" key="1">
    <citation type="journal article" date="2015" name="Genome Announc.">
        <title>Expanding the biotechnology potential of lactobacilli through comparative genomics of 213 strains and associated genera.</title>
        <authorList>
            <person name="Sun Z."/>
            <person name="Harris H.M."/>
            <person name="McCann A."/>
            <person name="Guo C."/>
            <person name="Argimon S."/>
            <person name="Zhang W."/>
            <person name="Yang X."/>
            <person name="Jeffery I.B."/>
            <person name="Cooney J.C."/>
            <person name="Kagawa T.F."/>
            <person name="Liu W."/>
            <person name="Song Y."/>
            <person name="Salvetti E."/>
            <person name="Wrobel A."/>
            <person name="Rasinkangas P."/>
            <person name="Parkhill J."/>
            <person name="Rea M.C."/>
            <person name="O'Sullivan O."/>
            <person name="Ritari J."/>
            <person name="Douillard F.P."/>
            <person name="Paul Ross R."/>
            <person name="Yang R."/>
            <person name="Briner A.E."/>
            <person name="Felis G.E."/>
            <person name="de Vos W.M."/>
            <person name="Barrangou R."/>
            <person name="Klaenhammer T.R."/>
            <person name="Caufield P.W."/>
            <person name="Cui Y."/>
            <person name="Zhang H."/>
            <person name="O'Toole P.W."/>
        </authorList>
    </citation>
    <scope>NUCLEOTIDE SEQUENCE [LARGE SCALE GENOMIC DNA]</scope>
    <source>
        <strain evidence="8 9">DSM 15814</strain>
    </source>
</reference>
<evidence type="ECO:0000256" key="2">
    <source>
        <dbReference type="ARBA" id="ARBA00022603"/>
    </source>
</evidence>
<dbReference type="GO" id="GO:0008168">
    <property type="term" value="F:methyltransferase activity"/>
    <property type="evidence" value="ECO:0007669"/>
    <property type="project" value="UniProtKB-KW"/>
</dbReference>
<dbReference type="PIRSF" id="PIRSF003085">
    <property type="entry name" value="CMAS"/>
    <property type="match status" value="1"/>
</dbReference>
<dbReference type="EMBL" id="AZFF01000019">
    <property type="protein sequence ID" value="KRL53435.1"/>
    <property type="molecule type" value="Genomic_DNA"/>
</dbReference>
<dbReference type="GO" id="GO:0008610">
    <property type="term" value="P:lipid biosynthetic process"/>
    <property type="evidence" value="ECO:0007669"/>
    <property type="project" value="InterPro"/>
</dbReference>
<protein>
    <submittedName>
        <fullName evidence="8">Cfa2 protein</fullName>
    </submittedName>
</protein>
<dbReference type="Pfam" id="PF25371">
    <property type="entry name" value="DUF7884"/>
    <property type="match status" value="1"/>
</dbReference>
<keyword evidence="4" id="KW-0949">S-adenosyl-L-methionine</keyword>
<evidence type="ECO:0000256" key="3">
    <source>
        <dbReference type="ARBA" id="ARBA00022679"/>
    </source>
</evidence>
<evidence type="ECO:0000256" key="1">
    <source>
        <dbReference type="ARBA" id="ARBA00010815"/>
    </source>
</evidence>
<keyword evidence="2" id="KW-0489">Methyltransferase</keyword>
<dbReference type="Gene3D" id="3.40.50.150">
    <property type="entry name" value="Vaccinia Virus protein VP39"/>
    <property type="match status" value="1"/>
</dbReference>
<name>A0A0R1RIE8_9LACO</name>
<dbReference type="CDD" id="cd02440">
    <property type="entry name" value="AdoMet_MTases"/>
    <property type="match status" value="1"/>
</dbReference>
<accession>A0A0R1RIE8</accession>
<dbReference type="Proteomes" id="UP000051999">
    <property type="component" value="Unassembled WGS sequence"/>
</dbReference>
<keyword evidence="9" id="KW-1185">Reference proteome</keyword>
<keyword evidence="5" id="KW-0443">Lipid metabolism</keyword>
<dbReference type="PATRIC" id="fig|1114972.6.peg.1083"/>
<dbReference type="eggNOG" id="COG2230">
    <property type="taxonomic scope" value="Bacteria"/>
</dbReference>
<evidence type="ECO:0000256" key="6">
    <source>
        <dbReference type="PIRSR" id="PIRSR003085-1"/>
    </source>
</evidence>
<dbReference type="PANTHER" id="PTHR43667">
    <property type="entry name" value="CYCLOPROPANE-FATTY-ACYL-PHOSPHOLIPID SYNTHASE"/>
    <property type="match status" value="1"/>
</dbReference>
<evidence type="ECO:0000256" key="4">
    <source>
        <dbReference type="ARBA" id="ARBA00022691"/>
    </source>
</evidence>
<dbReference type="InterPro" id="IPR029063">
    <property type="entry name" value="SAM-dependent_MTases_sf"/>
</dbReference>
<dbReference type="InterPro" id="IPR003333">
    <property type="entry name" value="CMAS"/>
</dbReference>
<dbReference type="PANTHER" id="PTHR43667:SF1">
    <property type="entry name" value="CYCLOPROPANE-FATTY-ACYL-PHOSPHOLIPID SYNTHASE"/>
    <property type="match status" value="1"/>
</dbReference>